<reference evidence="1" key="1">
    <citation type="submission" date="2022-01" db="EMBL/GenBank/DDBJ databases">
        <title>Jiella avicenniae sp. nov., a novel endophytic bacterium isolated from bark of Avicennia marina.</title>
        <authorList>
            <person name="Tuo L."/>
        </authorList>
    </citation>
    <scope>NUCLEOTIDE SEQUENCE</scope>
    <source>
        <strain evidence="1">CBK1P-4</strain>
    </source>
</reference>
<accession>A0A9X1NXI4</accession>
<protein>
    <submittedName>
        <fullName evidence="1">Uncharacterized protein</fullName>
    </submittedName>
</protein>
<dbReference type="EMBL" id="JAJUWU010000001">
    <property type="protein sequence ID" value="MCE7026738.1"/>
    <property type="molecule type" value="Genomic_DNA"/>
</dbReference>
<dbReference type="RefSeq" id="WP_233717419.1">
    <property type="nucleotide sequence ID" value="NZ_JAJUWU010000001.1"/>
</dbReference>
<evidence type="ECO:0000313" key="1">
    <source>
        <dbReference type="EMBL" id="MCE7026738.1"/>
    </source>
</evidence>
<keyword evidence="2" id="KW-1185">Reference proteome</keyword>
<comment type="caution">
    <text evidence="1">The sequence shown here is derived from an EMBL/GenBank/DDBJ whole genome shotgun (WGS) entry which is preliminary data.</text>
</comment>
<dbReference type="AlphaFoldDB" id="A0A9X1NXI4"/>
<name>A0A9X1NXI4_9HYPH</name>
<proteinExistence type="predicted"/>
<organism evidence="1 2">
    <name type="scientific">Jiella avicenniae</name>
    <dbReference type="NCBI Taxonomy" id="2907202"/>
    <lineage>
        <taxon>Bacteria</taxon>
        <taxon>Pseudomonadati</taxon>
        <taxon>Pseudomonadota</taxon>
        <taxon>Alphaproteobacteria</taxon>
        <taxon>Hyphomicrobiales</taxon>
        <taxon>Aurantimonadaceae</taxon>
        <taxon>Jiella</taxon>
    </lineage>
</organism>
<dbReference type="Proteomes" id="UP001139035">
    <property type="component" value="Unassembled WGS sequence"/>
</dbReference>
<evidence type="ECO:0000313" key="2">
    <source>
        <dbReference type="Proteomes" id="UP001139035"/>
    </source>
</evidence>
<gene>
    <name evidence="1" type="ORF">LZD57_01930</name>
</gene>
<sequence length="90" mass="9962">MTDADGRFRTALAALPAGYTVGHHEGRPYGLTVKASVDRCRLWLYAEELGGPDFVSANVFFLGDGRLLLKPCEMPEEKVVDFVLGFRSRT</sequence>